<comment type="caution">
    <text evidence="1">The sequence shown here is derived from an EMBL/GenBank/DDBJ whole genome shotgun (WGS) entry which is preliminary data.</text>
</comment>
<evidence type="ECO:0000313" key="1">
    <source>
        <dbReference type="EMBL" id="KKK73269.1"/>
    </source>
</evidence>
<dbReference type="EMBL" id="LAZR01056862">
    <property type="protein sequence ID" value="KKK73269.1"/>
    <property type="molecule type" value="Genomic_DNA"/>
</dbReference>
<dbReference type="AlphaFoldDB" id="A0A0F9A3T5"/>
<organism evidence="1">
    <name type="scientific">marine sediment metagenome</name>
    <dbReference type="NCBI Taxonomy" id="412755"/>
    <lineage>
        <taxon>unclassified sequences</taxon>
        <taxon>metagenomes</taxon>
        <taxon>ecological metagenomes</taxon>
    </lineage>
</organism>
<accession>A0A0F9A3T5</accession>
<feature type="non-terminal residue" evidence="1">
    <location>
        <position position="387"/>
    </location>
</feature>
<dbReference type="InterPro" id="IPR016155">
    <property type="entry name" value="Mopterin_synth/thiamin_S_b"/>
</dbReference>
<reference evidence="1" key="1">
    <citation type="journal article" date="2015" name="Nature">
        <title>Complex archaea that bridge the gap between prokaryotes and eukaryotes.</title>
        <authorList>
            <person name="Spang A."/>
            <person name="Saw J.H."/>
            <person name="Jorgensen S.L."/>
            <person name="Zaremba-Niedzwiedzka K."/>
            <person name="Martijn J."/>
            <person name="Lind A.E."/>
            <person name="van Eijk R."/>
            <person name="Schleper C."/>
            <person name="Guy L."/>
            <person name="Ettema T.J."/>
        </authorList>
    </citation>
    <scope>NUCLEOTIDE SEQUENCE</scope>
</reference>
<name>A0A0F9A3T5_9ZZZZ</name>
<sequence length="387" mass="44298">IAQAKRKAEHAQIASELDQTHGPNNFYENLGKMKDQTKKPGSIDGAALSNIFRSLQKSGTTTETSIIPSISGARNINPNPISNQESQVKQKFNEIANFEDIEKFDSDKSFKERWLSQPDGPGGGISLMYEFNVKKDITIRSLLKNLEVENDIAMVEVNGKEYYSEDFNRVLTPQDSIYLAPFSSGGAPEGKNVRNTEDIIDNIKIFGPYEEGWIRYLYTMLFDPKSNPEMPAEVHKILFNLDLVVEAKKILESTQYDDKEIITDENINWEVLTLLREKFYNNEEFTQLERLIADVAIFHMGGRDLVTLESLTDSDGFTDSDGLTSRRIRLNLRHLSSAAKVERLKQIVYEQLHHYFRTGERKYTRSEASLEAGWSESFYHFKDKILP</sequence>
<gene>
    <name evidence="1" type="ORF">LCGC14_2895520</name>
</gene>
<protein>
    <submittedName>
        <fullName evidence="1">Uncharacterized protein</fullName>
    </submittedName>
</protein>
<dbReference type="SUPFAM" id="SSF54285">
    <property type="entry name" value="MoaD/ThiS"/>
    <property type="match status" value="1"/>
</dbReference>
<feature type="non-terminal residue" evidence="1">
    <location>
        <position position="1"/>
    </location>
</feature>
<proteinExistence type="predicted"/>